<evidence type="ECO:0008006" key="3">
    <source>
        <dbReference type="Google" id="ProtNLM"/>
    </source>
</evidence>
<accession>A0A158L2Y0</accession>
<comment type="caution">
    <text evidence="1">The sequence shown here is derived from an EMBL/GenBank/DDBJ whole genome shotgun (WGS) entry which is preliminary data.</text>
</comment>
<dbReference type="Proteomes" id="UP000055019">
    <property type="component" value="Unassembled WGS sequence"/>
</dbReference>
<proteinExistence type="predicted"/>
<keyword evidence="2" id="KW-1185">Reference proteome</keyword>
<reference evidence="1" key="1">
    <citation type="submission" date="2016-01" db="EMBL/GenBank/DDBJ databases">
        <authorList>
            <person name="Peeters C."/>
        </authorList>
    </citation>
    <scope>NUCLEOTIDE SEQUENCE [LARGE SCALE GENOMIC DNA]</scope>
    <source>
        <strain evidence="1">LMG 29317</strain>
    </source>
</reference>
<dbReference type="EMBL" id="FCOM02000088">
    <property type="protein sequence ID" value="SAL87313.1"/>
    <property type="molecule type" value="Genomic_DNA"/>
</dbReference>
<evidence type="ECO:0000313" key="2">
    <source>
        <dbReference type="Proteomes" id="UP000055019"/>
    </source>
</evidence>
<name>A0A158L2Y0_9BURK</name>
<evidence type="ECO:0000313" key="1">
    <source>
        <dbReference type="EMBL" id="SAL87313.1"/>
    </source>
</evidence>
<sequence length="65" mass="7351">MLGDDKDQQVKLRIYRAASGQWWGRLVVGEAEIGRVGYCDSPEAVERAARETGVYPDHVEIYPEN</sequence>
<protein>
    <recommendedName>
        <fullName evidence="3">DUF1508 domain-containing protein</fullName>
    </recommendedName>
</protein>
<dbReference type="AlphaFoldDB" id="A0A158L2Y0"/>
<gene>
    <name evidence="1" type="ORF">AWB74_08061</name>
</gene>
<organism evidence="1 2">
    <name type="scientific">Caballeronia arvi</name>
    <dbReference type="NCBI Taxonomy" id="1777135"/>
    <lineage>
        <taxon>Bacteria</taxon>
        <taxon>Pseudomonadati</taxon>
        <taxon>Pseudomonadota</taxon>
        <taxon>Betaproteobacteria</taxon>
        <taxon>Burkholderiales</taxon>
        <taxon>Burkholderiaceae</taxon>
        <taxon>Caballeronia</taxon>
    </lineage>
</organism>